<dbReference type="Gramene" id="PNT67068">
    <property type="protein sequence ID" value="PNT67068"/>
    <property type="gene ID" value="BRADI_3g20145v3"/>
</dbReference>
<protein>
    <submittedName>
        <fullName evidence="1 2">Uncharacterized protein</fullName>
    </submittedName>
</protein>
<dbReference type="Proteomes" id="UP000008810">
    <property type="component" value="Chromosome 3"/>
</dbReference>
<reference evidence="1 2" key="1">
    <citation type="journal article" date="2010" name="Nature">
        <title>Genome sequencing and analysis of the model grass Brachypodium distachyon.</title>
        <authorList>
            <consortium name="International Brachypodium Initiative"/>
        </authorList>
    </citation>
    <scope>NUCLEOTIDE SEQUENCE [LARGE SCALE GENOMIC DNA]</scope>
    <source>
        <strain evidence="1 2">Bd21</strain>
    </source>
</reference>
<proteinExistence type="predicted"/>
<evidence type="ECO:0000313" key="1">
    <source>
        <dbReference type="EMBL" id="PNT67068.1"/>
    </source>
</evidence>
<evidence type="ECO:0000313" key="2">
    <source>
        <dbReference type="EnsemblPlants" id="PNT67068"/>
    </source>
</evidence>
<reference evidence="1" key="2">
    <citation type="submission" date="2017-06" db="EMBL/GenBank/DDBJ databases">
        <title>WGS assembly of Brachypodium distachyon.</title>
        <authorList>
            <consortium name="The International Brachypodium Initiative"/>
            <person name="Lucas S."/>
            <person name="Harmon-Smith M."/>
            <person name="Lail K."/>
            <person name="Tice H."/>
            <person name="Grimwood J."/>
            <person name="Bruce D."/>
            <person name="Barry K."/>
            <person name="Shu S."/>
            <person name="Lindquist E."/>
            <person name="Wang M."/>
            <person name="Pitluck S."/>
            <person name="Vogel J.P."/>
            <person name="Garvin D.F."/>
            <person name="Mockler T.C."/>
            <person name="Schmutz J."/>
            <person name="Rokhsar D."/>
            <person name="Bevan M.W."/>
        </authorList>
    </citation>
    <scope>NUCLEOTIDE SEQUENCE</scope>
    <source>
        <strain evidence="1">Bd21</strain>
    </source>
</reference>
<dbReference type="EMBL" id="CM000882">
    <property type="protein sequence ID" value="PNT67068.1"/>
    <property type="molecule type" value="Genomic_DNA"/>
</dbReference>
<organism evidence="1">
    <name type="scientific">Brachypodium distachyon</name>
    <name type="common">Purple false brome</name>
    <name type="synonym">Trachynia distachya</name>
    <dbReference type="NCBI Taxonomy" id="15368"/>
    <lineage>
        <taxon>Eukaryota</taxon>
        <taxon>Viridiplantae</taxon>
        <taxon>Streptophyta</taxon>
        <taxon>Embryophyta</taxon>
        <taxon>Tracheophyta</taxon>
        <taxon>Spermatophyta</taxon>
        <taxon>Magnoliopsida</taxon>
        <taxon>Liliopsida</taxon>
        <taxon>Poales</taxon>
        <taxon>Poaceae</taxon>
        <taxon>BOP clade</taxon>
        <taxon>Pooideae</taxon>
        <taxon>Stipodae</taxon>
        <taxon>Brachypodieae</taxon>
        <taxon>Brachypodium</taxon>
    </lineage>
</organism>
<sequence length="76" mass="8270">MEIATGINIKAKGITRPTLVPGCITSGSLKFKNIIVENPGLNKLTDKKNVSSTGQASRKETIDKKSKLLWNFLPSK</sequence>
<keyword evidence="3" id="KW-1185">Reference proteome</keyword>
<evidence type="ECO:0000313" key="3">
    <source>
        <dbReference type="Proteomes" id="UP000008810"/>
    </source>
</evidence>
<dbReference type="InParanoid" id="A0A2K2CYF5"/>
<dbReference type="EnsemblPlants" id="PNT67068">
    <property type="protein sequence ID" value="PNT67068"/>
    <property type="gene ID" value="BRADI_3g20145v3"/>
</dbReference>
<reference evidence="2" key="3">
    <citation type="submission" date="2018-08" db="UniProtKB">
        <authorList>
            <consortium name="EnsemblPlants"/>
        </authorList>
    </citation>
    <scope>IDENTIFICATION</scope>
    <source>
        <strain evidence="2">cv. Bd21</strain>
    </source>
</reference>
<accession>A0A2K2CYF5</accession>
<gene>
    <name evidence="1" type="ORF">BRADI_3g20145v3</name>
</gene>
<dbReference type="AlphaFoldDB" id="A0A2K2CYF5"/>
<name>A0A2K2CYF5_BRADI</name>